<dbReference type="AlphaFoldDB" id="A0A098R8Q1"/>
<dbReference type="EMBL" id="SEHH01000025">
    <property type="protein sequence ID" value="TBX50285.1"/>
    <property type="molecule type" value="Genomic_DNA"/>
</dbReference>
<reference evidence="12 15" key="3">
    <citation type="submission" date="2019-01" db="EMBL/GenBank/DDBJ databases">
        <title>Draft genome sequence of Lactobacillus paraplantarum OSY-TC318, a Producer of the novel lantibiotic Paraplantaracin TC318.</title>
        <authorList>
            <person name="Hussein W.E."/>
            <person name="Huang E."/>
            <person name="Yousef A.E."/>
        </authorList>
    </citation>
    <scope>NUCLEOTIDE SEQUENCE [LARGE SCALE GENOMIC DNA]</scope>
    <source>
        <strain evidence="12 15">OSY-TC318</strain>
    </source>
</reference>
<proteinExistence type="inferred from homology"/>
<dbReference type="GO" id="GO:0005886">
    <property type="term" value="C:plasma membrane"/>
    <property type="evidence" value="ECO:0007669"/>
    <property type="project" value="UniProtKB-SubCell"/>
</dbReference>
<dbReference type="GeneID" id="89668257"/>
<dbReference type="HOGENOM" id="CLU_113663_8_1_9"/>
<keyword evidence="4 9" id="KW-0812">Transmembrane</keyword>
<name>A0A098R8Q1_9LACO</name>
<evidence type="ECO:0000256" key="1">
    <source>
        <dbReference type="ARBA" id="ARBA00004370"/>
    </source>
</evidence>
<organism evidence="12 15">
    <name type="scientific">Lactiplantibacillus paraplantarum</name>
    <dbReference type="NCBI Taxonomy" id="60520"/>
    <lineage>
        <taxon>Bacteria</taxon>
        <taxon>Bacillati</taxon>
        <taxon>Bacillota</taxon>
        <taxon>Bacilli</taxon>
        <taxon>Lactobacillales</taxon>
        <taxon>Lactobacillaceae</taxon>
        <taxon>Lactiplantibacillus</taxon>
    </lineage>
</organism>
<sequence>MRLFKFFGQVGHEMKKVTWPTWRENRRDSWTVVSTSLFFVAFFALFDWIIQLLLQMLTSWH</sequence>
<dbReference type="eggNOG" id="COG0690">
    <property type="taxonomic scope" value="Bacteria"/>
</dbReference>
<protein>
    <recommendedName>
        <fullName evidence="9">Protein translocase subunit SecE</fullName>
    </recommendedName>
</protein>
<accession>A0A098R8Q1</accession>
<comment type="subunit">
    <text evidence="9">Component of the Sec protein translocase complex. Heterotrimer consisting of SecY, SecE and SecG subunits. The heterotrimers can form oligomers, although 1 heterotrimer is thought to be able to translocate proteins. Interacts with the ribosome. Interacts with SecDF, and other proteins may be involved. Interacts with SecA.</text>
</comment>
<evidence type="ECO:0000313" key="13">
    <source>
        <dbReference type="Proteomes" id="UP000236162"/>
    </source>
</evidence>
<dbReference type="Proteomes" id="UP000236162">
    <property type="component" value="Unassembled WGS sequence"/>
</dbReference>
<evidence type="ECO:0000313" key="14">
    <source>
        <dbReference type="Proteomes" id="UP000277896"/>
    </source>
</evidence>
<dbReference type="EMBL" id="CP032744">
    <property type="protein sequence ID" value="AYJ37786.1"/>
    <property type="molecule type" value="Genomic_DNA"/>
</dbReference>
<evidence type="ECO:0000256" key="7">
    <source>
        <dbReference type="ARBA" id="ARBA00023010"/>
    </source>
</evidence>
<gene>
    <name evidence="9 12" type="primary">secE</name>
    <name evidence="12" type="ORF">EUZ87_02960</name>
    <name evidence="10" type="ORF">LP667_02605</name>
    <name evidence="11" type="ORF">LPPLD21_00861</name>
</gene>
<keyword evidence="13" id="KW-1185">Reference proteome</keyword>
<evidence type="ECO:0000256" key="4">
    <source>
        <dbReference type="ARBA" id="ARBA00022692"/>
    </source>
</evidence>
<evidence type="ECO:0000313" key="15">
    <source>
        <dbReference type="Proteomes" id="UP000292648"/>
    </source>
</evidence>
<dbReference type="GO" id="GO:0043952">
    <property type="term" value="P:protein transport by the Sec complex"/>
    <property type="evidence" value="ECO:0007669"/>
    <property type="project" value="UniProtKB-UniRule"/>
</dbReference>
<dbReference type="GO" id="GO:0008320">
    <property type="term" value="F:protein transmembrane transporter activity"/>
    <property type="evidence" value="ECO:0007669"/>
    <property type="project" value="UniProtKB-UniRule"/>
</dbReference>
<dbReference type="InterPro" id="IPR001901">
    <property type="entry name" value="Translocase_SecE/Sec61-g"/>
</dbReference>
<keyword evidence="5 9" id="KW-0653">Protein transport</keyword>
<dbReference type="PROSITE" id="PS01067">
    <property type="entry name" value="SECE_SEC61G"/>
    <property type="match status" value="1"/>
</dbReference>
<keyword evidence="6 9" id="KW-1133">Transmembrane helix</keyword>
<dbReference type="GO" id="GO:0065002">
    <property type="term" value="P:intracellular protein transmembrane transport"/>
    <property type="evidence" value="ECO:0007669"/>
    <property type="project" value="UniProtKB-UniRule"/>
</dbReference>
<dbReference type="PANTHER" id="PTHR33910:SF1">
    <property type="entry name" value="PROTEIN TRANSLOCASE SUBUNIT SECE"/>
    <property type="match status" value="1"/>
</dbReference>
<dbReference type="PANTHER" id="PTHR33910">
    <property type="entry name" value="PROTEIN TRANSLOCASE SUBUNIT SECE"/>
    <property type="match status" value="1"/>
</dbReference>
<dbReference type="Gene3D" id="1.20.5.1030">
    <property type="entry name" value="Preprotein translocase secy subunit"/>
    <property type="match status" value="1"/>
</dbReference>
<dbReference type="NCBIfam" id="TIGR00964">
    <property type="entry name" value="secE_bact"/>
    <property type="match status" value="1"/>
</dbReference>
<evidence type="ECO:0000256" key="8">
    <source>
        <dbReference type="ARBA" id="ARBA00023136"/>
    </source>
</evidence>
<comment type="subcellular location">
    <subcellularLocation>
        <location evidence="9">Cell membrane</location>
        <topology evidence="9">Single-pass membrane protein</topology>
    </subcellularLocation>
    <subcellularLocation>
        <location evidence="1">Membrane</location>
    </subcellularLocation>
</comment>
<keyword evidence="3 9" id="KW-1003">Cell membrane</keyword>
<evidence type="ECO:0000256" key="3">
    <source>
        <dbReference type="ARBA" id="ARBA00022475"/>
    </source>
</evidence>
<dbReference type="Proteomes" id="UP000292648">
    <property type="component" value="Unassembled WGS sequence"/>
</dbReference>
<dbReference type="Pfam" id="PF00584">
    <property type="entry name" value="SecE"/>
    <property type="match status" value="1"/>
</dbReference>
<dbReference type="GO" id="GO:0006605">
    <property type="term" value="P:protein targeting"/>
    <property type="evidence" value="ECO:0007669"/>
    <property type="project" value="UniProtKB-UniRule"/>
</dbReference>
<dbReference type="GO" id="GO:0009306">
    <property type="term" value="P:protein secretion"/>
    <property type="evidence" value="ECO:0007669"/>
    <property type="project" value="UniProtKB-UniRule"/>
</dbReference>
<keyword evidence="7 9" id="KW-0811">Translocation</keyword>
<evidence type="ECO:0000256" key="6">
    <source>
        <dbReference type="ARBA" id="ARBA00022989"/>
    </source>
</evidence>
<dbReference type="InterPro" id="IPR038379">
    <property type="entry name" value="SecE_sf"/>
</dbReference>
<evidence type="ECO:0000313" key="12">
    <source>
        <dbReference type="EMBL" id="TBX50285.1"/>
    </source>
</evidence>
<dbReference type="HAMAP" id="MF_00422">
    <property type="entry name" value="SecE"/>
    <property type="match status" value="1"/>
</dbReference>
<dbReference type="KEGG" id="lpx:ASU28_04125"/>
<keyword evidence="8 9" id="KW-0472">Membrane</keyword>
<keyword evidence="2 9" id="KW-0813">Transport</keyword>
<dbReference type="EMBL" id="BDOR01000003">
    <property type="protein sequence ID" value="GBF01351.1"/>
    <property type="molecule type" value="Genomic_DNA"/>
</dbReference>
<comment type="function">
    <text evidence="9">Essential subunit of the Sec protein translocation channel SecYEG. Clamps together the 2 halves of SecY. May contact the channel plug during translocation.</text>
</comment>
<dbReference type="RefSeq" id="WP_003640939.1">
    <property type="nucleotide sequence ID" value="NZ_AVAI01000110.1"/>
</dbReference>
<reference evidence="10 14" key="2">
    <citation type="submission" date="2018-10" db="EMBL/GenBank/DDBJ databases">
        <title>Genome seuquencing of Lactobacillus species.</title>
        <authorList>
            <person name="Baek C."/>
            <person name="Yi H."/>
        </authorList>
    </citation>
    <scope>NUCLEOTIDE SEQUENCE [LARGE SCALE GENOMIC DNA]</scope>
    <source>
        <strain evidence="10 14">DSM 10667</strain>
    </source>
</reference>
<dbReference type="InterPro" id="IPR005807">
    <property type="entry name" value="SecE_bac"/>
</dbReference>
<comment type="similarity">
    <text evidence="9">Belongs to the SecE/SEC61-gamma family.</text>
</comment>
<evidence type="ECO:0000256" key="5">
    <source>
        <dbReference type="ARBA" id="ARBA00022927"/>
    </source>
</evidence>
<feature type="transmembrane region" description="Helical" evidence="9">
    <location>
        <begin position="30"/>
        <end position="54"/>
    </location>
</feature>
<evidence type="ECO:0000313" key="11">
    <source>
        <dbReference type="EMBL" id="GBF01351.1"/>
    </source>
</evidence>
<evidence type="ECO:0000256" key="2">
    <source>
        <dbReference type="ARBA" id="ARBA00022448"/>
    </source>
</evidence>
<dbReference type="Proteomes" id="UP000277896">
    <property type="component" value="Chromosome"/>
</dbReference>
<reference evidence="11 13" key="1">
    <citation type="submission" date="2017-04" db="EMBL/GenBank/DDBJ databases">
        <title>In vitro and in silico characterization of Lactobacillus paraplantarum D2-1, a starter culture for soymilk fermentation.</title>
        <authorList>
            <person name="Endo A."/>
            <person name="Sasaki F."/>
            <person name="Maeno S."/>
            <person name="Kanesaki Y."/>
            <person name="Kubota E."/>
            <person name="Torres G.A."/>
            <person name="Tomita S."/>
            <person name="Nakagawa J."/>
        </authorList>
    </citation>
    <scope>NUCLEOTIDE SEQUENCE [LARGE SCALE GENOMIC DNA]</scope>
    <source>
        <strain evidence="11 13">D2-1</strain>
    </source>
</reference>
<evidence type="ECO:0000313" key="10">
    <source>
        <dbReference type="EMBL" id="AYJ37786.1"/>
    </source>
</evidence>
<evidence type="ECO:0000256" key="9">
    <source>
        <dbReference type="HAMAP-Rule" id="MF_00422"/>
    </source>
</evidence>